<keyword evidence="3" id="KW-1185">Reference proteome</keyword>
<evidence type="ECO:0000313" key="2">
    <source>
        <dbReference type="EMBL" id="MDG3002736.1"/>
    </source>
</evidence>
<keyword evidence="1" id="KW-0732">Signal</keyword>
<protein>
    <submittedName>
        <fullName evidence="2">Uncharacterized protein</fullName>
    </submittedName>
</protein>
<dbReference type="Proteomes" id="UP001216907">
    <property type="component" value="Unassembled WGS sequence"/>
</dbReference>
<reference evidence="2 3" key="1">
    <citation type="submission" date="2023-03" db="EMBL/GenBank/DDBJ databases">
        <title>Paludisphaera mucosa sp. nov. a novel planctomycete from northern fen.</title>
        <authorList>
            <person name="Ivanova A."/>
        </authorList>
    </citation>
    <scope>NUCLEOTIDE SEQUENCE [LARGE SCALE GENOMIC DNA]</scope>
    <source>
        <strain evidence="2 3">Pla2</strain>
    </source>
</reference>
<sequence length="143" mass="14858">MTPRRAETSLFALRLGAFLAAWVLALASPSNALAGCTGLAHRSGDDHRTGPLGLSAELIADAGSPDSSGDTPLKPGGCTGAFCSKPVDLPGMDFSGGVDLRVELWADSLDPAVLRGPGRSRPIQGGDDLAPILRRDFIFHPPR</sequence>
<comment type="caution">
    <text evidence="2">The sequence shown here is derived from an EMBL/GenBank/DDBJ whole genome shotgun (WGS) entry which is preliminary data.</text>
</comment>
<organism evidence="2 3">
    <name type="scientific">Paludisphaera mucosa</name>
    <dbReference type="NCBI Taxonomy" id="3030827"/>
    <lineage>
        <taxon>Bacteria</taxon>
        <taxon>Pseudomonadati</taxon>
        <taxon>Planctomycetota</taxon>
        <taxon>Planctomycetia</taxon>
        <taxon>Isosphaerales</taxon>
        <taxon>Isosphaeraceae</taxon>
        <taxon>Paludisphaera</taxon>
    </lineage>
</organism>
<dbReference type="RefSeq" id="WP_277859100.1">
    <property type="nucleotide sequence ID" value="NZ_JARRAG010000001.1"/>
</dbReference>
<dbReference type="EMBL" id="JARRAG010000001">
    <property type="protein sequence ID" value="MDG3002736.1"/>
    <property type="molecule type" value="Genomic_DNA"/>
</dbReference>
<evidence type="ECO:0000313" key="3">
    <source>
        <dbReference type="Proteomes" id="UP001216907"/>
    </source>
</evidence>
<feature type="signal peptide" evidence="1">
    <location>
        <begin position="1"/>
        <end position="34"/>
    </location>
</feature>
<accession>A0ABT6F580</accession>
<feature type="chain" id="PRO_5046079347" evidence="1">
    <location>
        <begin position="35"/>
        <end position="143"/>
    </location>
</feature>
<gene>
    <name evidence="2" type="ORF">PZE19_02955</name>
</gene>
<proteinExistence type="predicted"/>
<evidence type="ECO:0000256" key="1">
    <source>
        <dbReference type="SAM" id="SignalP"/>
    </source>
</evidence>
<name>A0ABT6F580_9BACT</name>